<keyword evidence="3" id="KW-0731">Sigma factor</keyword>
<organism evidence="7 8">
    <name type="scientific">Candidatus Thermofonsia Clade 1 bacterium</name>
    <dbReference type="NCBI Taxonomy" id="2364210"/>
    <lineage>
        <taxon>Bacteria</taxon>
        <taxon>Bacillati</taxon>
        <taxon>Chloroflexota</taxon>
        <taxon>Candidatus Thermofontia</taxon>
        <taxon>Candidatus Thermofonsia Clade 1</taxon>
    </lineage>
</organism>
<name>A0A2M8PDK1_9CHLR</name>
<protein>
    <submittedName>
        <fullName evidence="7">RNA polymerase subunit sigma-24</fullName>
    </submittedName>
</protein>
<evidence type="ECO:0000259" key="6">
    <source>
        <dbReference type="Pfam" id="PF08281"/>
    </source>
</evidence>
<dbReference type="InterPro" id="IPR039425">
    <property type="entry name" value="RNA_pol_sigma-70-like"/>
</dbReference>
<dbReference type="PANTHER" id="PTHR43133:SF62">
    <property type="entry name" value="RNA POLYMERASE SIGMA FACTOR SIGZ"/>
    <property type="match status" value="1"/>
</dbReference>
<dbReference type="Gene3D" id="1.10.1740.10">
    <property type="match status" value="1"/>
</dbReference>
<evidence type="ECO:0000256" key="1">
    <source>
        <dbReference type="ARBA" id="ARBA00010641"/>
    </source>
</evidence>
<accession>A0A2M8PDK1</accession>
<reference evidence="7 8" key="1">
    <citation type="submission" date="2017-11" db="EMBL/GenBank/DDBJ databases">
        <title>Evolution of Phototrophy in the Chloroflexi Phylum Driven by Horizontal Gene Transfer.</title>
        <authorList>
            <person name="Ward L.M."/>
            <person name="Hemp J."/>
            <person name="Shih P.M."/>
            <person name="Mcglynn S.E."/>
            <person name="Fischer W."/>
        </authorList>
    </citation>
    <scope>NUCLEOTIDE SEQUENCE [LARGE SCALE GENOMIC DNA]</scope>
    <source>
        <strain evidence="7">JP3_13</strain>
    </source>
</reference>
<evidence type="ECO:0000313" key="7">
    <source>
        <dbReference type="EMBL" id="PJF35600.1"/>
    </source>
</evidence>
<dbReference type="InterPro" id="IPR013325">
    <property type="entry name" value="RNA_pol_sigma_r2"/>
</dbReference>
<dbReference type="EMBL" id="PGTM01000133">
    <property type="protein sequence ID" value="PJF35600.1"/>
    <property type="molecule type" value="Genomic_DNA"/>
</dbReference>
<evidence type="ECO:0000256" key="3">
    <source>
        <dbReference type="ARBA" id="ARBA00023082"/>
    </source>
</evidence>
<dbReference type="GO" id="GO:0006352">
    <property type="term" value="P:DNA-templated transcription initiation"/>
    <property type="evidence" value="ECO:0007669"/>
    <property type="project" value="InterPro"/>
</dbReference>
<dbReference type="SUPFAM" id="SSF88946">
    <property type="entry name" value="Sigma2 domain of RNA polymerase sigma factors"/>
    <property type="match status" value="1"/>
</dbReference>
<feature type="domain" description="RNA polymerase sigma factor 70 region 4 type 2" evidence="6">
    <location>
        <begin position="156"/>
        <end position="208"/>
    </location>
</feature>
<comment type="similarity">
    <text evidence="1">Belongs to the sigma-70 factor family. ECF subfamily.</text>
</comment>
<dbReference type="InterPro" id="IPR014284">
    <property type="entry name" value="RNA_pol_sigma-70_dom"/>
</dbReference>
<evidence type="ECO:0000259" key="5">
    <source>
        <dbReference type="Pfam" id="PF04542"/>
    </source>
</evidence>
<evidence type="ECO:0000256" key="4">
    <source>
        <dbReference type="ARBA" id="ARBA00023163"/>
    </source>
</evidence>
<keyword evidence="4" id="KW-0804">Transcription</keyword>
<dbReference type="InterPro" id="IPR007627">
    <property type="entry name" value="RNA_pol_sigma70_r2"/>
</dbReference>
<gene>
    <name evidence="7" type="ORF">CUN49_09760</name>
</gene>
<dbReference type="InterPro" id="IPR036388">
    <property type="entry name" value="WH-like_DNA-bd_sf"/>
</dbReference>
<dbReference type="Proteomes" id="UP000229681">
    <property type="component" value="Unassembled WGS sequence"/>
</dbReference>
<proteinExistence type="inferred from homology"/>
<dbReference type="InterPro" id="IPR013249">
    <property type="entry name" value="RNA_pol_sigma70_r4_t2"/>
</dbReference>
<dbReference type="CDD" id="cd06171">
    <property type="entry name" value="Sigma70_r4"/>
    <property type="match status" value="1"/>
</dbReference>
<dbReference type="Pfam" id="PF04542">
    <property type="entry name" value="Sigma70_r2"/>
    <property type="match status" value="1"/>
</dbReference>
<dbReference type="SUPFAM" id="SSF88659">
    <property type="entry name" value="Sigma3 and sigma4 domains of RNA polymerase sigma factors"/>
    <property type="match status" value="1"/>
</dbReference>
<evidence type="ECO:0000256" key="2">
    <source>
        <dbReference type="ARBA" id="ARBA00023015"/>
    </source>
</evidence>
<dbReference type="PANTHER" id="PTHR43133">
    <property type="entry name" value="RNA POLYMERASE ECF-TYPE SIGMA FACTO"/>
    <property type="match status" value="1"/>
</dbReference>
<dbReference type="GO" id="GO:0016987">
    <property type="term" value="F:sigma factor activity"/>
    <property type="evidence" value="ECO:0007669"/>
    <property type="project" value="UniProtKB-KW"/>
</dbReference>
<keyword evidence="2" id="KW-0805">Transcription regulation</keyword>
<dbReference type="NCBIfam" id="TIGR02937">
    <property type="entry name" value="sigma70-ECF"/>
    <property type="match status" value="1"/>
</dbReference>
<dbReference type="InterPro" id="IPR013324">
    <property type="entry name" value="RNA_pol_sigma_r3/r4-like"/>
</dbReference>
<dbReference type="Gene3D" id="1.10.10.10">
    <property type="entry name" value="Winged helix-like DNA-binding domain superfamily/Winged helix DNA-binding domain"/>
    <property type="match status" value="1"/>
</dbReference>
<sequence length="218" mass="25360">MDCHARKGMPRKNEFAKLAQSKYLCASFRQALQVSSAMDDKQLISAIKRRDQQALLELYQRYADYVFSIAYRVLDDQASAEECLQDVFLRIWQRIDQYDEERGVFATWLARVTRNMAIDRLRQTARRVKLADSLLSDETQATMDFLSEWADRERAENLRAMIERLPAEQVQVIALSYYGGMTQAEIAEHLNLPLGTVKTRMRAALQKLREAWNASEDR</sequence>
<comment type="caution">
    <text evidence="7">The sequence shown here is derived from an EMBL/GenBank/DDBJ whole genome shotgun (WGS) entry which is preliminary data.</text>
</comment>
<dbReference type="Pfam" id="PF08281">
    <property type="entry name" value="Sigma70_r4_2"/>
    <property type="match status" value="1"/>
</dbReference>
<evidence type="ECO:0000313" key="8">
    <source>
        <dbReference type="Proteomes" id="UP000229681"/>
    </source>
</evidence>
<dbReference type="GO" id="GO:0003677">
    <property type="term" value="F:DNA binding"/>
    <property type="evidence" value="ECO:0007669"/>
    <property type="project" value="InterPro"/>
</dbReference>
<feature type="domain" description="RNA polymerase sigma-70 region 2" evidence="5">
    <location>
        <begin position="58"/>
        <end position="127"/>
    </location>
</feature>
<dbReference type="AlphaFoldDB" id="A0A2M8PDK1"/>